<reference evidence="2" key="1">
    <citation type="submission" date="2013-08" db="EMBL/GenBank/DDBJ databases">
        <authorList>
            <person name="Mendez C."/>
            <person name="Richter M."/>
            <person name="Ferrer M."/>
            <person name="Sanchez J."/>
        </authorList>
    </citation>
    <scope>NUCLEOTIDE SEQUENCE</scope>
</reference>
<organism evidence="2">
    <name type="scientific">mine drainage metagenome</name>
    <dbReference type="NCBI Taxonomy" id="410659"/>
    <lineage>
        <taxon>unclassified sequences</taxon>
        <taxon>metagenomes</taxon>
        <taxon>ecological metagenomes</taxon>
    </lineage>
</organism>
<gene>
    <name evidence="2" type="ORF">B1A_16859</name>
</gene>
<evidence type="ECO:0000259" key="1">
    <source>
        <dbReference type="PROSITE" id="PS51278"/>
    </source>
</evidence>
<dbReference type="PROSITE" id="PS51278">
    <property type="entry name" value="GATASE_TYPE_2"/>
    <property type="match status" value="1"/>
</dbReference>
<dbReference type="GO" id="GO:0005829">
    <property type="term" value="C:cytosol"/>
    <property type="evidence" value="ECO:0007669"/>
    <property type="project" value="TreeGrafter"/>
</dbReference>
<dbReference type="PANTHER" id="PTHR43284">
    <property type="entry name" value="ASPARAGINE SYNTHETASE (GLUTAMINE-HYDROLYZING)"/>
    <property type="match status" value="1"/>
</dbReference>
<dbReference type="InterPro" id="IPR017932">
    <property type="entry name" value="GATase_2_dom"/>
</dbReference>
<comment type="caution">
    <text evidence="2">The sequence shown here is derived from an EMBL/GenBank/DDBJ whole genome shotgun (WGS) entry which is preliminary data.</text>
</comment>
<dbReference type="AlphaFoldDB" id="T1AC29"/>
<dbReference type="Gene3D" id="3.60.20.10">
    <property type="entry name" value="Glutamine Phosphoribosylpyrophosphate, subunit 1, domain 1"/>
    <property type="match status" value="1"/>
</dbReference>
<evidence type="ECO:0000313" key="2">
    <source>
        <dbReference type="EMBL" id="EQD39420.1"/>
    </source>
</evidence>
<dbReference type="InterPro" id="IPR029055">
    <property type="entry name" value="Ntn_hydrolases_N"/>
</dbReference>
<dbReference type="InterPro" id="IPR033738">
    <property type="entry name" value="AsnB_N"/>
</dbReference>
<dbReference type="CDD" id="cd00712">
    <property type="entry name" value="AsnB"/>
    <property type="match status" value="1"/>
</dbReference>
<dbReference type="Pfam" id="PF13537">
    <property type="entry name" value="GATase_7"/>
    <property type="match status" value="1"/>
</dbReference>
<dbReference type="InterPro" id="IPR051786">
    <property type="entry name" value="ASN_synthetase/amidase"/>
</dbReference>
<proteinExistence type="predicted"/>
<name>T1AC29_9ZZZZ</name>
<reference evidence="2" key="2">
    <citation type="journal article" date="2014" name="ISME J.">
        <title>Microbial stratification in low pH oxic and suboxic macroscopic growths along an acid mine drainage.</title>
        <authorList>
            <person name="Mendez-Garcia C."/>
            <person name="Mesa V."/>
            <person name="Sprenger R.R."/>
            <person name="Richter M."/>
            <person name="Diez M.S."/>
            <person name="Solano J."/>
            <person name="Bargiela R."/>
            <person name="Golyshina O.V."/>
            <person name="Manteca A."/>
            <person name="Ramos J.L."/>
            <person name="Gallego J.R."/>
            <person name="Llorente I."/>
            <person name="Martins Dos Santos V.A."/>
            <person name="Jensen O.N."/>
            <person name="Pelaez A.I."/>
            <person name="Sanchez J."/>
            <person name="Ferrer M."/>
        </authorList>
    </citation>
    <scope>NUCLEOTIDE SEQUENCE</scope>
</reference>
<dbReference type="EMBL" id="AUZX01012396">
    <property type="protein sequence ID" value="EQD39420.1"/>
    <property type="molecule type" value="Genomic_DNA"/>
</dbReference>
<dbReference type="SUPFAM" id="SSF56235">
    <property type="entry name" value="N-terminal nucleophile aminohydrolases (Ntn hydrolases)"/>
    <property type="match status" value="1"/>
</dbReference>
<accession>T1AC29</accession>
<dbReference type="PANTHER" id="PTHR43284:SF1">
    <property type="entry name" value="ASPARAGINE SYNTHETASE"/>
    <property type="match status" value="1"/>
</dbReference>
<feature type="domain" description="Glutamine amidotransferase type-2" evidence="1">
    <location>
        <begin position="2"/>
        <end position="178"/>
    </location>
</feature>
<protein>
    <submittedName>
        <fullName evidence="2">Asparagine synthetase, glutamine-hydrolyzing</fullName>
    </submittedName>
</protein>
<sequence length="178" mass="19943">MCGIAGFVSFDGHARDEAGARLKRMTDAIIHRGPDEEGYFVDDHAALGHRRLSIIDLSSGQQPMGAGDGRVQIVFNGEIYNYLEVRTELEQLGHRFRTHSDTEVLLRGYLQWGERSVEKMNGMFAFAIWDVRDRRLFLARDRVGKKPLYYARTGAAVAFASELKALRAAGLIPTEVDA</sequence>
<feature type="non-terminal residue" evidence="2">
    <location>
        <position position="178"/>
    </location>
</feature>